<evidence type="ECO:0000313" key="2">
    <source>
        <dbReference type="Proteomes" id="UP000679226"/>
    </source>
</evidence>
<evidence type="ECO:0000313" key="1">
    <source>
        <dbReference type="EMBL" id="QUT45462.1"/>
    </source>
</evidence>
<evidence type="ECO:0008006" key="3">
    <source>
        <dbReference type="Google" id="ProtNLM"/>
    </source>
</evidence>
<organism evidence="1 2">
    <name type="scientific">Bacteroides eggerthii</name>
    <dbReference type="NCBI Taxonomy" id="28111"/>
    <lineage>
        <taxon>Bacteria</taxon>
        <taxon>Pseudomonadati</taxon>
        <taxon>Bacteroidota</taxon>
        <taxon>Bacteroidia</taxon>
        <taxon>Bacteroidales</taxon>
        <taxon>Bacteroidaceae</taxon>
        <taxon>Bacteroides</taxon>
    </lineage>
</organism>
<sequence length="80" mass="9469">MKVIELLNFNRELLKRLQAVGIRLEDTQYIDLYTDYIRLLNQGEKVSYVVAMLSEKYSVSERKVYTLVKRFQSDCKMTAV</sequence>
<dbReference type="AlphaFoldDB" id="A0A975KFT3"/>
<dbReference type="RefSeq" id="WP_211453990.1">
    <property type="nucleotide sequence ID" value="NZ_CP072227.1"/>
</dbReference>
<gene>
    <name evidence="1" type="ORF">INE88_02283</name>
</gene>
<dbReference type="EMBL" id="CP072227">
    <property type="protein sequence ID" value="QUT45462.1"/>
    <property type="molecule type" value="Genomic_DNA"/>
</dbReference>
<name>A0A975KFT3_9BACE</name>
<dbReference type="KEGG" id="beg:INE88_02283"/>
<protein>
    <recommendedName>
        <fullName evidence="3">Mor transcription activator domain-containing protein</fullName>
    </recommendedName>
</protein>
<dbReference type="Proteomes" id="UP000679226">
    <property type="component" value="Chromosome"/>
</dbReference>
<reference evidence="1" key="1">
    <citation type="journal article" date="2021" name="PLoS Genet.">
        <title>Mobile Type VI secretion system loci of the gut Bacteroidales display extensive intra-ecosystem transfer, multi-species spread and geographical clustering.</title>
        <authorList>
            <person name="Garcia-Bayona L."/>
            <person name="Coyne M.J."/>
            <person name="Comstock L.E."/>
        </authorList>
    </citation>
    <scope>NUCLEOTIDE SEQUENCE</scope>
    <source>
        <strain evidence="1">CL11T00C20</strain>
    </source>
</reference>
<proteinExistence type="predicted"/>
<accession>A0A975KFT3</accession>